<accession>A0AA37V2A3</accession>
<dbReference type="InterPro" id="IPR027474">
    <property type="entry name" value="L-asparaginase_N"/>
</dbReference>
<dbReference type="InterPro" id="IPR036152">
    <property type="entry name" value="Asp/glu_Ase-like_sf"/>
</dbReference>
<dbReference type="PROSITE" id="PS51732">
    <property type="entry name" value="ASN_GLN_ASE_3"/>
    <property type="match status" value="1"/>
</dbReference>
<dbReference type="PRINTS" id="PR00139">
    <property type="entry name" value="ASNGLNASE"/>
</dbReference>
<proteinExistence type="inferred from homology"/>
<evidence type="ECO:0000256" key="3">
    <source>
        <dbReference type="PIRSR" id="PIRSR001220-1"/>
    </source>
</evidence>
<feature type="domain" description="Asparaginase/glutaminase C-terminal" evidence="6">
    <location>
        <begin position="213"/>
        <end position="327"/>
    </location>
</feature>
<feature type="active site" evidence="4">
    <location>
        <position position="93"/>
    </location>
</feature>
<feature type="active site" description="O-isoaspartyl threonine intermediate" evidence="3">
    <location>
        <position position="16"/>
    </location>
</feature>
<name>A0AA37V2A3_9BACT</name>
<dbReference type="InterPro" id="IPR040919">
    <property type="entry name" value="Asparaginase_C"/>
</dbReference>
<dbReference type="SMART" id="SM00870">
    <property type="entry name" value="Asparaginase"/>
    <property type="match status" value="1"/>
</dbReference>
<keyword evidence="8" id="KW-1185">Reference proteome</keyword>
<dbReference type="AlphaFoldDB" id="A0AA37V2A3"/>
<comment type="caution">
    <text evidence="7">The sequence shown here is derived from an EMBL/GenBank/DDBJ whole genome shotgun (WGS) entry which is preliminary data.</text>
</comment>
<evidence type="ECO:0000259" key="5">
    <source>
        <dbReference type="Pfam" id="PF00710"/>
    </source>
</evidence>
<dbReference type="Proteomes" id="UP001161325">
    <property type="component" value="Unassembled WGS sequence"/>
</dbReference>
<sequence>MRVTRPLVAALFTGGTISMRMDAHEGGAVPSLSADEILGAARGIDEIAEVRAEQWGRYPGPHMTVERQWALRARVLEVLAEPAVAGVVITHGTDTLEETAYLIARSVASDKPVVFTGAMRAASDLGYDGPQNLIDSVRVAASEEARCVGTMVVMGGRVFAGLEDTKSHTHQLDAFEAPGLGPIGVVDEDRVIFRRRVVGTPAVLAPDAPATPVDIIATWAGCDSRLLDASLASGARGVVVAAMGRGNVPPEVVPGIERWVAAGRPVVIASRAGRGRVGRTYAYPGGGRKLSELGALFAGSRRPAQARIDLMLGLGAGLSVEELRVLFDG</sequence>
<dbReference type="PIRSF" id="PIRSF500176">
    <property type="entry name" value="L_ASNase"/>
    <property type="match status" value="1"/>
</dbReference>
<keyword evidence="2" id="KW-0378">Hydrolase</keyword>
<dbReference type="SFLD" id="SFLDS00057">
    <property type="entry name" value="Glutaminase/Asparaginase"/>
    <property type="match status" value="1"/>
</dbReference>
<evidence type="ECO:0000259" key="6">
    <source>
        <dbReference type="Pfam" id="PF17763"/>
    </source>
</evidence>
<evidence type="ECO:0000313" key="8">
    <source>
        <dbReference type="Proteomes" id="UP001161325"/>
    </source>
</evidence>
<evidence type="ECO:0000256" key="4">
    <source>
        <dbReference type="PROSITE-ProRule" id="PRU10100"/>
    </source>
</evidence>
<dbReference type="EMBL" id="BRXS01000006">
    <property type="protein sequence ID" value="GLC27505.1"/>
    <property type="molecule type" value="Genomic_DNA"/>
</dbReference>
<dbReference type="FunFam" id="3.40.50.1170:FF:000001">
    <property type="entry name" value="L-asparaginase 2"/>
    <property type="match status" value="1"/>
</dbReference>
<evidence type="ECO:0000313" key="7">
    <source>
        <dbReference type="EMBL" id="GLC27505.1"/>
    </source>
</evidence>
<dbReference type="GO" id="GO:0004067">
    <property type="term" value="F:asparaginase activity"/>
    <property type="evidence" value="ECO:0007669"/>
    <property type="project" value="UniProtKB-UniRule"/>
</dbReference>
<comment type="similarity">
    <text evidence="1">Belongs to the asparaginase 1 family.</text>
</comment>
<dbReference type="PANTHER" id="PTHR11707">
    <property type="entry name" value="L-ASPARAGINASE"/>
    <property type="match status" value="1"/>
</dbReference>
<dbReference type="PANTHER" id="PTHR11707:SF28">
    <property type="entry name" value="60 KDA LYSOPHOSPHOLIPASE"/>
    <property type="match status" value="1"/>
</dbReference>
<dbReference type="InterPro" id="IPR037152">
    <property type="entry name" value="L-asparaginase_N_sf"/>
</dbReference>
<gene>
    <name evidence="7" type="primary">ansA</name>
    <name evidence="7" type="ORF">rosag_40180</name>
</gene>
<evidence type="ECO:0000256" key="2">
    <source>
        <dbReference type="ARBA" id="ARBA00022801"/>
    </source>
</evidence>
<dbReference type="InterPro" id="IPR027475">
    <property type="entry name" value="Asparaginase/glutaminase_AS2"/>
</dbReference>
<organism evidence="7 8">
    <name type="scientific">Roseisolibacter agri</name>
    <dbReference type="NCBI Taxonomy" id="2014610"/>
    <lineage>
        <taxon>Bacteria</taxon>
        <taxon>Pseudomonadati</taxon>
        <taxon>Gemmatimonadota</taxon>
        <taxon>Gemmatimonadia</taxon>
        <taxon>Gemmatimonadales</taxon>
        <taxon>Gemmatimonadaceae</taxon>
        <taxon>Roseisolibacter</taxon>
    </lineage>
</organism>
<dbReference type="Pfam" id="PF00710">
    <property type="entry name" value="Asparaginase"/>
    <property type="match status" value="1"/>
</dbReference>
<dbReference type="InterPro" id="IPR006034">
    <property type="entry name" value="Asparaginase/glutaminase-like"/>
</dbReference>
<reference evidence="7" key="1">
    <citation type="submission" date="2022-08" db="EMBL/GenBank/DDBJ databases">
        <title>Draft genome sequencing of Roseisolibacter agri AW1220.</title>
        <authorList>
            <person name="Tobiishi Y."/>
            <person name="Tonouchi A."/>
        </authorList>
    </citation>
    <scope>NUCLEOTIDE SEQUENCE</scope>
    <source>
        <strain evidence="7">AW1220</strain>
    </source>
</reference>
<feature type="domain" description="L-asparaginase N-terminal" evidence="5">
    <location>
        <begin position="8"/>
        <end position="196"/>
    </location>
</feature>
<protein>
    <submittedName>
        <fullName evidence="7">L-asparaginase</fullName>
    </submittedName>
</protein>
<evidence type="ECO:0000256" key="1">
    <source>
        <dbReference type="ARBA" id="ARBA00010518"/>
    </source>
</evidence>
<dbReference type="Pfam" id="PF17763">
    <property type="entry name" value="Asparaginase_C"/>
    <property type="match status" value="1"/>
</dbReference>
<dbReference type="InterPro" id="IPR004550">
    <property type="entry name" value="AsnASE_II"/>
</dbReference>
<dbReference type="PROSITE" id="PS00917">
    <property type="entry name" value="ASN_GLN_ASE_2"/>
    <property type="match status" value="1"/>
</dbReference>
<dbReference type="GO" id="GO:0006528">
    <property type="term" value="P:asparagine metabolic process"/>
    <property type="evidence" value="ECO:0007669"/>
    <property type="project" value="InterPro"/>
</dbReference>
<dbReference type="InterPro" id="IPR027473">
    <property type="entry name" value="L-asparaginase_C"/>
</dbReference>
<dbReference type="PIRSF" id="PIRSF001220">
    <property type="entry name" value="L-ASNase_gatD"/>
    <property type="match status" value="1"/>
</dbReference>
<dbReference type="CDD" id="cd08964">
    <property type="entry name" value="L-asparaginase_II"/>
    <property type="match status" value="1"/>
</dbReference>
<dbReference type="SUPFAM" id="SSF53774">
    <property type="entry name" value="Glutaminase/Asparaginase"/>
    <property type="match status" value="1"/>
</dbReference>
<dbReference type="Gene3D" id="3.40.50.40">
    <property type="match status" value="1"/>
</dbReference>
<dbReference type="Gene3D" id="3.40.50.1170">
    <property type="entry name" value="L-asparaginase, N-terminal domain"/>
    <property type="match status" value="1"/>
</dbReference>